<sequence length="207" mass="23692">MSKSDMEEKAFLKIPEYMVEQNRPYSANDVYSNLRQEFSKALVVKVLDASVTSGVLKEKVIGKQKIYYTNQDNLEKCDESAIAEYDAKVDKLSEKLAALSSRHKELQNELKTLSSTETTERLSELTTELKEKIKHLKAELAKWESTDQDAVLEESRKTMELEASLSKMLVKRKRIALEMLNAISENSPMTKQELVDRIGIELEPGEW</sequence>
<accession>A0ABR1CTZ5</accession>
<dbReference type="InterPro" id="IPR010776">
    <property type="entry name" value="Hop2_WH_dom"/>
</dbReference>
<keyword evidence="3" id="KW-0233">DNA recombination</keyword>
<keyword evidence="4" id="KW-0539">Nucleus</keyword>
<feature type="domain" description="Homologous-pairing protein 2 winged helix" evidence="7">
    <location>
        <begin position="13"/>
        <end position="70"/>
    </location>
</feature>
<evidence type="ECO:0000256" key="5">
    <source>
        <dbReference type="ARBA" id="ARBA00023254"/>
    </source>
</evidence>
<comment type="caution">
    <text evidence="8">The sequence shown here is derived from an EMBL/GenBank/DDBJ whole genome shotgun (WGS) entry which is preliminary data.</text>
</comment>
<dbReference type="Gene3D" id="1.10.10.10">
    <property type="entry name" value="Winged helix-like DNA-binding domain superfamily/Winged helix DNA-binding domain"/>
    <property type="match status" value="1"/>
</dbReference>
<evidence type="ECO:0000313" key="9">
    <source>
        <dbReference type="Proteomes" id="UP001303046"/>
    </source>
</evidence>
<dbReference type="Pfam" id="PF07106">
    <property type="entry name" value="WHD_TBPIP"/>
    <property type="match status" value="1"/>
</dbReference>
<keyword evidence="6" id="KW-0175">Coiled coil</keyword>
<dbReference type="Proteomes" id="UP001303046">
    <property type="component" value="Unassembled WGS sequence"/>
</dbReference>
<reference evidence="8 9" key="1">
    <citation type="submission" date="2023-08" db="EMBL/GenBank/DDBJ databases">
        <title>A Necator americanus chromosomal reference genome.</title>
        <authorList>
            <person name="Ilik V."/>
            <person name="Petrzelkova K.J."/>
            <person name="Pardy F."/>
            <person name="Fuh T."/>
            <person name="Niatou-Singa F.S."/>
            <person name="Gouil Q."/>
            <person name="Baker L."/>
            <person name="Ritchie M.E."/>
            <person name="Jex A.R."/>
            <person name="Gazzola D."/>
            <person name="Li H."/>
            <person name="Toshio Fujiwara R."/>
            <person name="Zhan B."/>
            <person name="Aroian R.V."/>
            <person name="Pafco B."/>
            <person name="Schwarz E.M."/>
        </authorList>
    </citation>
    <scope>NUCLEOTIDE SEQUENCE [LARGE SCALE GENOMIC DNA]</scope>
    <source>
        <strain evidence="8 9">Aroian</strain>
        <tissue evidence="8">Whole animal</tissue>
    </source>
</reference>
<dbReference type="EMBL" id="JAVFWL010000003">
    <property type="protein sequence ID" value="KAK6741804.1"/>
    <property type="molecule type" value="Genomic_DNA"/>
</dbReference>
<keyword evidence="9" id="KW-1185">Reference proteome</keyword>
<evidence type="ECO:0000256" key="1">
    <source>
        <dbReference type="ARBA" id="ARBA00004123"/>
    </source>
</evidence>
<evidence type="ECO:0000259" key="7">
    <source>
        <dbReference type="Pfam" id="PF07106"/>
    </source>
</evidence>
<comment type="similarity">
    <text evidence="2">Belongs to the HOP2 family.</text>
</comment>
<protein>
    <recommendedName>
        <fullName evidence="7">Homologous-pairing protein 2 winged helix domain-containing protein</fullName>
    </recommendedName>
</protein>
<evidence type="ECO:0000256" key="2">
    <source>
        <dbReference type="ARBA" id="ARBA00007922"/>
    </source>
</evidence>
<organism evidence="8 9">
    <name type="scientific">Necator americanus</name>
    <name type="common">Human hookworm</name>
    <dbReference type="NCBI Taxonomy" id="51031"/>
    <lineage>
        <taxon>Eukaryota</taxon>
        <taxon>Metazoa</taxon>
        <taxon>Ecdysozoa</taxon>
        <taxon>Nematoda</taxon>
        <taxon>Chromadorea</taxon>
        <taxon>Rhabditida</taxon>
        <taxon>Rhabditina</taxon>
        <taxon>Rhabditomorpha</taxon>
        <taxon>Strongyloidea</taxon>
        <taxon>Ancylostomatidae</taxon>
        <taxon>Bunostominae</taxon>
        <taxon>Necator</taxon>
    </lineage>
</organism>
<dbReference type="PANTHER" id="PTHR15938:SF0">
    <property type="entry name" value="HOMOLOGOUS-PAIRING PROTEIN 2 HOMOLOG"/>
    <property type="match status" value="1"/>
</dbReference>
<evidence type="ECO:0000256" key="4">
    <source>
        <dbReference type="ARBA" id="ARBA00023242"/>
    </source>
</evidence>
<name>A0ABR1CTZ5_NECAM</name>
<evidence type="ECO:0000313" key="8">
    <source>
        <dbReference type="EMBL" id="KAK6741804.1"/>
    </source>
</evidence>
<comment type="subcellular location">
    <subcellularLocation>
        <location evidence="1">Nucleus</location>
    </subcellularLocation>
</comment>
<feature type="coiled-coil region" evidence="6">
    <location>
        <begin position="82"/>
        <end position="146"/>
    </location>
</feature>
<evidence type="ECO:0000256" key="3">
    <source>
        <dbReference type="ARBA" id="ARBA00023172"/>
    </source>
</evidence>
<keyword evidence="5" id="KW-0469">Meiosis</keyword>
<dbReference type="InterPro" id="IPR036388">
    <property type="entry name" value="WH-like_DNA-bd_sf"/>
</dbReference>
<evidence type="ECO:0000256" key="6">
    <source>
        <dbReference type="SAM" id="Coils"/>
    </source>
</evidence>
<gene>
    <name evidence="8" type="primary">Necator_chrIII.g10354</name>
    <name evidence="8" type="ORF">RB195_009589</name>
</gene>
<proteinExistence type="inferred from homology"/>
<dbReference type="PANTHER" id="PTHR15938">
    <property type="entry name" value="TBP-1 INTERACTING PROTEIN"/>
    <property type="match status" value="1"/>
</dbReference>